<protein>
    <recommendedName>
        <fullName evidence="6">Glucanase</fullName>
        <ecNumber evidence="6">3.2.1.-</ecNumber>
    </recommendedName>
</protein>
<evidence type="ECO:0000313" key="9">
    <source>
        <dbReference type="Proteomes" id="UP000051296"/>
    </source>
</evidence>
<dbReference type="PATRIC" id="fig|1123500.6.peg.313"/>
<keyword evidence="6" id="KW-0119">Carbohydrate metabolism</keyword>
<evidence type="ECO:0000256" key="4">
    <source>
        <dbReference type="ARBA" id="ARBA00023295"/>
    </source>
</evidence>
<proteinExistence type="inferred from homology"/>
<dbReference type="STRING" id="1123500.GCA_000420365_00190"/>
<feature type="transmembrane region" description="Helical" evidence="7">
    <location>
        <begin position="6"/>
        <end position="25"/>
    </location>
</feature>
<keyword evidence="9" id="KW-1185">Reference proteome</keyword>
<dbReference type="EC" id="3.2.1.-" evidence="6"/>
<comment type="caution">
    <text evidence="8">The sequence shown here is derived from an EMBL/GenBank/DDBJ whole genome shotgun (WGS) entry which is preliminary data.</text>
</comment>
<keyword evidence="7" id="KW-0812">Transmembrane</keyword>
<keyword evidence="6" id="KW-0624">Polysaccharide degradation</keyword>
<dbReference type="Pfam" id="PF01270">
    <property type="entry name" value="Glyco_hydro_8"/>
    <property type="match status" value="1"/>
</dbReference>
<dbReference type="InterPro" id="IPR019834">
    <property type="entry name" value="Glyco_hydro_8_CS"/>
</dbReference>
<accession>A0A0R2G208</accession>
<dbReference type="InParanoid" id="A0A0R2G208"/>
<keyword evidence="3 6" id="KW-0378">Hydrolase</keyword>
<organism evidence="8 9">
    <name type="scientific">Weissella halotolerans DSM 20190</name>
    <dbReference type="NCBI Taxonomy" id="1123500"/>
    <lineage>
        <taxon>Bacteria</taxon>
        <taxon>Bacillati</taxon>
        <taxon>Bacillota</taxon>
        <taxon>Bacilli</taxon>
        <taxon>Lactobacillales</taxon>
        <taxon>Lactobacillaceae</taxon>
        <taxon>Weissella</taxon>
    </lineage>
</organism>
<dbReference type="GO" id="GO:0000272">
    <property type="term" value="P:polysaccharide catabolic process"/>
    <property type="evidence" value="ECO:0007669"/>
    <property type="project" value="UniProtKB-KW"/>
</dbReference>
<dbReference type="InterPro" id="IPR012341">
    <property type="entry name" value="6hp_glycosidase-like_sf"/>
</dbReference>
<keyword evidence="4 6" id="KW-0326">Glycosidase</keyword>
<dbReference type="Gene3D" id="1.50.10.10">
    <property type="match status" value="1"/>
</dbReference>
<dbReference type="SUPFAM" id="SSF48208">
    <property type="entry name" value="Six-hairpin glycosidases"/>
    <property type="match status" value="1"/>
</dbReference>
<gene>
    <name evidence="8" type="ORF">IV68_GL000314</name>
</gene>
<evidence type="ECO:0000256" key="6">
    <source>
        <dbReference type="RuleBase" id="RU361167"/>
    </source>
</evidence>
<evidence type="ECO:0000256" key="1">
    <source>
        <dbReference type="ARBA" id="ARBA00009209"/>
    </source>
</evidence>
<dbReference type="InterPro" id="IPR008928">
    <property type="entry name" value="6-hairpin_glycosidase_sf"/>
</dbReference>
<dbReference type="AlphaFoldDB" id="A0A0R2G208"/>
<dbReference type="EMBL" id="JQAX01000001">
    <property type="protein sequence ID" value="KRN33510.1"/>
    <property type="molecule type" value="Genomic_DNA"/>
</dbReference>
<dbReference type="PRINTS" id="PR00735">
    <property type="entry name" value="GLHYDRLASE8"/>
</dbReference>
<sequence length="376" mass="42592">MEVSKTKWVLIFVIIGVYIGILVMFRLSNPTMIEFQTYQAWRYEYVKDQSAHQQFVNTGPVNQATALSEGQGYGMQIVAQAGAKGWASKKDFDRLVNYYLDHRLTVNHRETSLMSWRQRRDHQGQWHSENQSATDGDLTIADALITAANTWPQRQGFYKHLAKNLADDILKYEYNPGENMLTVSTWATPDDSAYHLMRTSDVMPLVFTKLAVTSHDNRWDKLNDSMLSKLETLSQQHKSGLVPDFARVDGLSVRPAKAHSVATAWDGYYGSNACRVPMMLASSNDPRAKKIVAKMMHFFQRQGYVTAGYSLQGKPLTKYQSRAFSAPIFYAADANKQSGYDGLFQSQSYIFHKPIQADHYYDATLTTLAVFGGITQ</sequence>
<dbReference type="InterPro" id="IPR002037">
    <property type="entry name" value="Glyco_hydro_8"/>
</dbReference>
<keyword evidence="7" id="KW-0472">Membrane</keyword>
<feature type="active site" description="Nucleophile" evidence="5">
    <location>
        <position position="135"/>
    </location>
</feature>
<evidence type="ECO:0000256" key="7">
    <source>
        <dbReference type="SAM" id="Phobius"/>
    </source>
</evidence>
<dbReference type="GO" id="GO:0004553">
    <property type="term" value="F:hydrolase activity, hydrolyzing O-glycosyl compounds"/>
    <property type="evidence" value="ECO:0007669"/>
    <property type="project" value="InterPro"/>
</dbReference>
<evidence type="ECO:0000256" key="2">
    <source>
        <dbReference type="ARBA" id="ARBA00022729"/>
    </source>
</evidence>
<dbReference type="eggNOG" id="COG3405">
    <property type="taxonomic scope" value="Bacteria"/>
</dbReference>
<comment type="similarity">
    <text evidence="1 6">Belongs to the glycosyl hydrolase 8 (cellulase D) family.</text>
</comment>
<name>A0A0R2G208_9LACO</name>
<keyword evidence="7" id="KW-1133">Transmembrane helix</keyword>
<evidence type="ECO:0000313" key="8">
    <source>
        <dbReference type="EMBL" id="KRN33510.1"/>
    </source>
</evidence>
<keyword evidence="2" id="KW-0732">Signal</keyword>
<dbReference type="RefSeq" id="WP_022790993.1">
    <property type="nucleotide sequence ID" value="NZ_ATUU01000001.1"/>
</dbReference>
<evidence type="ECO:0000256" key="3">
    <source>
        <dbReference type="ARBA" id="ARBA00022801"/>
    </source>
</evidence>
<dbReference type="Proteomes" id="UP000051296">
    <property type="component" value="Unassembled WGS sequence"/>
</dbReference>
<dbReference type="PROSITE" id="PS00812">
    <property type="entry name" value="GLYCOSYL_HYDROL_F8"/>
    <property type="match status" value="1"/>
</dbReference>
<reference evidence="8 9" key="1">
    <citation type="journal article" date="2015" name="Genome Announc.">
        <title>Expanding the biotechnology potential of lactobacilli through comparative genomics of 213 strains and associated genera.</title>
        <authorList>
            <person name="Sun Z."/>
            <person name="Harris H.M."/>
            <person name="McCann A."/>
            <person name="Guo C."/>
            <person name="Argimon S."/>
            <person name="Zhang W."/>
            <person name="Yang X."/>
            <person name="Jeffery I.B."/>
            <person name="Cooney J.C."/>
            <person name="Kagawa T.F."/>
            <person name="Liu W."/>
            <person name="Song Y."/>
            <person name="Salvetti E."/>
            <person name="Wrobel A."/>
            <person name="Rasinkangas P."/>
            <person name="Parkhill J."/>
            <person name="Rea M.C."/>
            <person name="O'Sullivan O."/>
            <person name="Ritari J."/>
            <person name="Douillard F.P."/>
            <person name="Paul Ross R."/>
            <person name="Yang R."/>
            <person name="Briner A.E."/>
            <person name="Felis G.E."/>
            <person name="de Vos W.M."/>
            <person name="Barrangou R."/>
            <person name="Klaenhammer T.R."/>
            <person name="Caufield P.W."/>
            <person name="Cui Y."/>
            <person name="Zhang H."/>
            <person name="O'Toole P.W."/>
        </authorList>
    </citation>
    <scope>NUCLEOTIDE SEQUENCE [LARGE SCALE GENOMIC DNA]</scope>
    <source>
        <strain evidence="8 9">DSM 20190</strain>
    </source>
</reference>
<evidence type="ECO:0000256" key="5">
    <source>
        <dbReference type="PROSITE-ProRule" id="PRU10058"/>
    </source>
</evidence>